<gene>
    <name evidence="6" type="primary">LOC104593720</name>
</gene>
<dbReference type="InterPro" id="IPR001087">
    <property type="entry name" value="GDSL"/>
</dbReference>
<dbReference type="AlphaFoldDB" id="A0A1U7ZSX4"/>
<reference evidence="6" key="1">
    <citation type="submission" date="2025-08" db="UniProtKB">
        <authorList>
            <consortium name="RefSeq"/>
        </authorList>
    </citation>
    <scope>IDENTIFICATION</scope>
</reference>
<evidence type="ECO:0000256" key="4">
    <source>
        <dbReference type="ARBA" id="ARBA00023180"/>
    </source>
</evidence>
<dbReference type="InterPro" id="IPR036514">
    <property type="entry name" value="SGNH_hydro_sf"/>
</dbReference>
<evidence type="ECO:0000256" key="3">
    <source>
        <dbReference type="ARBA" id="ARBA00022801"/>
    </source>
</evidence>
<keyword evidence="4" id="KW-0325">Glycoprotein</keyword>
<organism evidence="5 6">
    <name type="scientific">Nelumbo nucifera</name>
    <name type="common">Sacred lotus</name>
    <dbReference type="NCBI Taxonomy" id="4432"/>
    <lineage>
        <taxon>Eukaryota</taxon>
        <taxon>Viridiplantae</taxon>
        <taxon>Streptophyta</taxon>
        <taxon>Embryophyta</taxon>
        <taxon>Tracheophyta</taxon>
        <taxon>Spermatophyta</taxon>
        <taxon>Magnoliopsida</taxon>
        <taxon>Proteales</taxon>
        <taxon>Nelumbonaceae</taxon>
        <taxon>Nelumbo</taxon>
    </lineage>
</organism>
<name>A0A1U7ZSX4_NELNU</name>
<evidence type="ECO:0000313" key="6">
    <source>
        <dbReference type="RefSeq" id="XP_010251983.1"/>
    </source>
</evidence>
<dbReference type="RefSeq" id="XP_010251983.1">
    <property type="nucleotide sequence ID" value="XM_010253681.2"/>
</dbReference>
<dbReference type="KEGG" id="nnu:104593720"/>
<dbReference type="SUPFAM" id="SSF52266">
    <property type="entry name" value="SGNH hydrolase"/>
    <property type="match status" value="1"/>
</dbReference>
<dbReference type="GeneID" id="104593720"/>
<keyword evidence="5" id="KW-1185">Reference proteome</keyword>
<keyword evidence="2" id="KW-0732">Signal</keyword>
<comment type="similarity">
    <text evidence="1">Belongs to the 'GDSL' lipolytic enzyme family.</text>
</comment>
<dbReference type="PANTHER" id="PTHR22835">
    <property type="entry name" value="ZINC FINGER FYVE DOMAIN CONTAINING PROTEIN"/>
    <property type="match status" value="1"/>
</dbReference>
<evidence type="ECO:0000313" key="5">
    <source>
        <dbReference type="Proteomes" id="UP000189703"/>
    </source>
</evidence>
<dbReference type="InterPro" id="IPR035669">
    <property type="entry name" value="SGNH_plant_lipase-like"/>
</dbReference>
<dbReference type="Pfam" id="PF00657">
    <property type="entry name" value="Lipase_GDSL"/>
    <property type="match status" value="1"/>
</dbReference>
<dbReference type="FunCoup" id="A0A1U7ZSX4">
    <property type="interactions" value="66"/>
</dbReference>
<dbReference type="OrthoDB" id="1600564at2759"/>
<evidence type="ECO:0000256" key="2">
    <source>
        <dbReference type="ARBA" id="ARBA00022729"/>
    </source>
</evidence>
<dbReference type="OMA" id="AMYHNTH"/>
<accession>A0A1U7ZSX4</accession>
<dbReference type="Gene3D" id="3.40.50.1110">
    <property type="entry name" value="SGNH hydrolase"/>
    <property type="match status" value="1"/>
</dbReference>
<dbReference type="GO" id="GO:0016788">
    <property type="term" value="F:hydrolase activity, acting on ester bonds"/>
    <property type="evidence" value="ECO:0007669"/>
    <property type="project" value="InterPro"/>
</dbReference>
<dbReference type="Proteomes" id="UP000189703">
    <property type="component" value="Unplaced"/>
</dbReference>
<protein>
    <submittedName>
        <fullName evidence="6">Acetylajmalan esterase-like</fullName>
    </submittedName>
</protein>
<sequence length="367" mass="40751">MASLLSLILIIYSFFLSSFTSASQHKICPFDAVYQFGDSLSDTGNSIRSSFGVNSSASRLPYGETYFRRPTGRWSDGLLAIDYINLALGLPLLNPYLERNASFSHGVNFAVAGSTALNNTFFMKRNLFVSPGNIPLSVQLNWFKTHLKSTCRTLSGYCSKRLTRALVFMGEIGTNDYFYSFGGKPIEETRTYVPYVVRAIKEGVREVVRAGAVNVIVPGIPPIGCVPTSLTFFQSNDTRSYDDMGCLKDLNEFAMYHNTHLHLALKDLRREYPQAAILYADFYAVSLSIIRRAMALGFKKDVLLKACCGVGGDYNFSLDRPCGSPGVPVCSKPAQYLSWDGTHLTQEANKKLADWMIDNVLTKIPCK</sequence>
<dbReference type="PANTHER" id="PTHR22835:SF677">
    <property type="entry name" value="ACETYLAJMALAN ESTERASE-LIKE"/>
    <property type="match status" value="1"/>
</dbReference>
<dbReference type="eggNOG" id="ENOG502QQUR">
    <property type="taxonomic scope" value="Eukaryota"/>
</dbReference>
<keyword evidence="3" id="KW-0378">Hydrolase</keyword>
<dbReference type="CDD" id="cd01837">
    <property type="entry name" value="SGNH_plant_lipase_like"/>
    <property type="match status" value="1"/>
</dbReference>
<evidence type="ECO:0000256" key="1">
    <source>
        <dbReference type="ARBA" id="ARBA00008668"/>
    </source>
</evidence>
<proteinExistence type="inferred from homology"/>